<feature type="signal peptide" evidence="2">
    <location>
        <begin position="1"/>
        <end position="23"/>
    </location>
</feature>
<dbReference type="Gene3D" id="3.40.190.150">
    <property type="entry name" value="Bordetella uptake gene, domain 1"/>
    <property type="match status" value="1"/>
</dbReference>
<organism evidence="3 4">
    <name type="scientific">Planomonospora corallina</name>
    <dbReference type="NCBI Taxonomy" id="1806052"/>
    <lineage>
        <taxon>Bacteria</taxon>
        <taxon>Bacillati</taxon>
        <taxon>Actinomycetota</taxon>
        <taxon>Actinomycetes</taxon>
        <taxon>Streptosporangiales</taxon>
        <taxon>Streptosporangiaceae</taxon>
        <taxon>Planomonospora</taxon>
    </lineage>
</organism>
<comment type="similarity">
    <text evidence="1">Belongs to the UPF0065 (bug) family.</text>
</comment>
<evidence type="ECO:0000313" key="4">
    <source>
        <dbReference type="Proteomes" id="UP001595850"/>
    </source>
</evidence>
<dbReference type="EMBL" id="JBHSBM010000005">
    <property type="protein sequence ID" value="MFC4056845.1"/>
    <property type="molecule type" value="Genomic_DNA"/>
</dbReference>
<dbReference type="PANTHER" id="PTHR42928:SF3">
    <property type="entry name" value="UPF0065 PROTEIN YFLP"/>
    <property type="match status" value="1"/>
</dbReference>
<reference evidence="4" key="1">
    <citation type="journal article" date="2019" name="Int. J. Syst. Evol. Microbiol.">
        <title>The Global Catalogue of Microorganisms (GCM) 10K type strain sequencing project: providing services to taxonomists for standard genome sequencing and annotation.</title>
        <authorList>
            <consortium name="The Broad Institute Genomics Platform"/>
            <consortium name="The Broad Institute Genome Sequencing Center for Infectious Disease"/>
            <person name="Wu L."/>
            <person name="Ma J."/>
        </authorList>
    </citation>
    <scope>NUCLEOTIDE SEQUENCE [LARGE SCALE GENOMIC DNA]</scope>
    <source>
        <strain evidence="4">TBRC 4489</strain>
    </source>
</reference>
<evidence type="ECO:0000256" key="2">
    <source>
        <dbReference type="SAM" id="SignalP"/>
    </source>
</evidence>
<gene>
    <name evidence="3" type="ORF">ACFOWE_00950</name>
</gene>
<sequence>MHRRRFFRLTAGLAVAAAGYGAAGCGPAGGGGPVAGRLSIIAPAAHGQDADLVARALAETVTGDGLALTAEVGNHPGGAGAAALAALAAAGGPGLPFARGGGLLVAGMPLVAGAEISGAVDLAGATTPLARLVGERAVLAVSAGSRLRSFEDLAGGLRRDPAALAVGGRALGSPEHILYGMIGKCLGVDARLLDYAAYATTAQSVEALHAGRVAAVLGPVRSLAGEIAAGRLRPLAVSARERIDGIEAPALMELDVRLEYSDWRGVLGGAKMGAGDRESAVALCDRIDASPRWRELCAAHGWERLYLSGDDFRHWLSTETERTRGVLYELGLLRPSDTNCRAGCVIRP</sequence>
<keyword evidence="4" id="KW-1185">Reference proteome</keyword>
<dbReference type="PANTHER" id="PTHR42928">
    <property type="entry name" value="TRICARBOXYLATE-BINDING PROTEIN"/>
    <property type="match status" value="1"/>
</dbReference>
<proteinExistence type="inferred from homology"/>
<accession>A0ABV8I1F7</accession>
<dbReference type="InterPro" id="IPR005064">
    <property type="entry name" value="BUG"/>
</dbReference>
<dbReference type="SUPFAM" id="SSF53850">
    <property type="entry name" value="Periplasmic binding protein-like II"/>
    <property type="match status" value="1"/>
</dbReference>
<dbReference type="Gene3D" id="3.40.190.10">
    <property type="entry name" value="Periplasmic binding protein-like II"/>
    <property type="match status" value="1"/>
</dbReference>
<comment type="caution">
    <text evidence="3">The sequence shown here is derived from an EMBL/GenBank/DDBJ whole genome shotgun (WGS) entry which is preliminary data.</text>
</comment>
<feature type="chain" id="PRO_5046556221" evidence="2">
    <location>
        <begin position="24"/>
        <end position="348"/>
    </location>
</feature>
<name>A0ABV8I1F7_9ACTN</name>
<dbReference type="Proteomes" id="UP001595850">
    <property type="component" value="Unassembled WGS sequence"/>
</dbReference>
<keyword evidence="2" id="KW-0732">Signal</keyword>
<dbReference type="PROSITE" id="PS51257">
    <property type="entry name" value="PROKAR_LIPOPROTEIN"/>
    <property type="match status" value="1"/>
</dbReference>
<dbReference type="InterPro" id="IPR042100">
    <property type="entry name" value="Bug_dom1"/>
</dbReference>
<protein>
    <submittedName>
        <fullName evidence="3">Bug family tripartite tricarboxylate transporter substrate binding protein</fullName>
    </submittedName>
</protein>
<dbReference type="RefSeq" id="WP_377284804.1">
    <property type="nucleotide sequence ID" value="NZ_JBHSBM010000005.1"/>
</dbReference>
<evidence type="ECO:0000313" key="3">
    <source>
        <dbReference type="EMBL" id="MFC4056845.1"/>
    </source>
</evidence>
<dbReference type="Pfam" id="PF03401">
    <property type="entry name" value="TctC"/>
    <property type="match status" value="1"/>
</dbReference>
<evidence type="ECO:0000256" key="1">
    <source>
        <dbReference type="ARBA" id="ARBA00006987"/>
    </source>
</evidence>